<dbReference type="PANTHER" id="PTHR35372:SF2">
    <property type="entry name" value="SF3 HELICASE DOMAIN-CONTAINING PROTEIN"/>
    <property type="match status" value="1"/>
</dbReference>
<dbReference type="InterPro" id="IPR014818">
    <property type="entry name" value="Phage/plasmid_primase_P4_C"/>
</dbReference>
<dbReference type="PROSITE" id="PS51206">
    <property type="entry name" value="SF3_HELICASE_1"/>
    <property type="match status" value="1"/>
</dbReference>
<dbReference type="InterPro" id="IPR056443">
    <property type="entry name" value="AEP_C962R"/>
</dbReference>
<dbReference type="Gene3D" id="3.40.50.300">
    <property type="entry name" value="P-loop containing nucleotide triphosphate hydrolases"/>
    <property type="match status" value="1"/>
</dbReference>
<evidence type="ECO:0000259" key="4">
    <source>
        <dbReference type="PROSITE" id="PS51206"/>
    </source>
</evidence>
<dbReference type="EMBL" id="MK500394">
    <property type="protein sequence ID" value="QBK88651.1"/>
    <property type="molecule type" value="Genomic_DNA"/>
</dbReference>
<proteinExistence type="predicted"/>
<evidence type="ECO:0000256" key="1">
    <source>
        <dbReference type="ARBA" id="ARBA00022741"/>
    </source>
</evidence>
<dbReference type="GO" id="GO:0016817">
    <property type="term" value="F:hydrolase activity, acting on acid anhydrides"/>
    <property type="evidence" value="ECO:0007669"/>
    <property type="project" value="InterPro"/>
</dbReference>
<dbReference type="InterPro" id="IPR051620">
    <property type="entry name" value="ORF904-like_C"/>
</dbReference>
<dbReference type="NCBIfam" id="TIGR01613">
    <property type="entry name" value="primase_Cterm"/>
    <property type="match status" value="1"/>
</dbReference>
<dbReference type="InterPro" id="IPR027417">
    <property type="entry name" value="P-loop_NTPase"/>
</dbReference>
<protein>
    <submittedName>
        <fullName evidence="5">D5-like helicase-primase</fullName>
    </submittedName>
</protein>
<evidence type="ECO:0000256" key="3">
    <source>
        <dbReference type="ARBA" id="ARBA00022840"/>
    </source>
</evidence>
<dbReference type="GO" id="GO:0005524">
    <property type="term" value="F:ATP binding"/>
    <property type="evidence" value="ECO:0007669"/>
    <property type="project" value="UniProtKB-KW"/>
</dbReference>
<keyword evidence="5" id="KW-0347">Helicase</keyword>
<dbReference type="Pfam" id="PF23162">
    <property type="entry name" value="AEP_C962R"/>
    <property type="match status" value="1"/>
</dbReference>
<sequence length="899" mass="106684">MNFLEKYKVEGKGVKHTHTTFGQPWSKYNIPYEKNKKFVKLYSKLINKMPLHMIERPKKVGPLMIDIDWRFKKKYKERRYTLDDIKLLITKTTKVLKKHYRCSRSTLDNFLGFVFEKPHPTKDVKSNGTVEYKDGLHIVYPYMAMSQEMRYYIINEIKNEVRDAGAFSHMKSKSDFEKDVFDMCVIKSNGWVMYKSHKDNGQVYELKKIYRYNLEEVDLDEYDEKDRPALFGNRQYSEEDAIKISYKRISKEELDEKINIVLDKYNAKKKSAKKKYKVKISLKSMDNNSDVDKSNIWYEPTPSDKKLAPLLVNILSKERASDYNSWIYIGWALHNTSRRLLDTWLNFSKKCPGKYDENACIDVWNKARGSGLTIASLHMWAKQDNPEEYTKILRENIDDRYIKAQEGTHNDLAKLIYELYKHIYKCVSKKHKTWYEFQEHRWVEVEQGYTLKRKISDDLTTEFAKLNKMHFSRAAEDIDAIKRDNALTKADNVMKIIKQLKMASFKKHIMTECEDLFYDRKFEERLNSKKHLLGFDNGVYDLENMFFRPGTPDDYISMSTGYYYREYSMEDEAVKGVINFFKQVQIESVMREYILTLLASFLDGLNEQQKFIIWIGTGSNAKSCVMDFFTKAMGDYSGVLPSTVITKKKGGSSNATPEIAMLRGVRFVVIQEPEGNDKIHVGYMKELTGGDRLMSRAMYREPFYFIPQFKLLLTCNKLPFIPSNDEGTWRRIRVSPFGSEFVDLDKNGKHWYTHKKLKFNQFPKDNKMMRKLGKWNKAFMWLLINKYYKQYKENNMKIVEPEKVTIYTKRYQKSSDRYFEFLSEHLDKTNRSKDAEEIGFIYSMFKTWYKESYNNICPSRKEFLEYLVKHDYKLKRNKIIGVRVVDDDTQNIAVDLDAF</sequence>
<feature type="domain" description="SF3 helicase" evidence="4">
    <location>
        <begin position="589"/>
        <end position="750"/>
    </location>
</feature>
<dbReference type="PANTHER" id="PTHR35372">
    <property type="entry name" value="ATP BINDING PROTEIN-RELATED"/>
    <property type="match status" value="1"/>
</dbReference>
<keyword evidence="3" id="KW-0067">ATP-binding</keyword>
<dbReference type="InterPro" id="IPR014819">
    <property type="entry name" value="PriCT_2"/>
</dbReference>
<dbReference type="SUPFAM" id="SSF52540">
    <property type="entry name" value="P-loop containing nucleoside triphosphate hydrolases"/>
    <property type="match status" value="1"/>
</dbReference>
<keyword evidence="2" id="KW-0378">Hydrolase</keyword>
<dbReference type="InterPro" id="IPR014015">
    <property type="entry name" value="Helicase_SF3_DNA-vir"/>
</dbReference>
<dbReference type="Pfam" id="PF08707">
    <property type="entry name" value="PriCT_2"/>
    <property type="match status" value="1"/>
</dbReference>
<gene>
    <name evidence="5" type="ORF">LCMiAC01_03290</name>
</gene>
<dbReference type="InterPro" id="IPR006500">
    <property type="entry name" value="Helicase_put_C_phage/plasmid"/>
</dbReference>
<name>A0A481Z0G3_9VIRU</name>
<organism evidence="5">
    <name type="scientific">Mimivirus LCMiAC01</name>
    <dbReference type="NCBI Taxonomy" id="2506608"/>
    <lineage>
        <taxon>Viruses</taxon>
        <taxon>Varidnaviria</taxon>
        <taxon>Bamfordvirae</taxon>
        <taxon>Nucleocytoviricota</taxon>
        <taxon>Megaviricetes</taxon>
        <taxon>Imitervirales</taxon>
        <taxon>Mimiviridae</taxon>
        <taxon>Klosneuvirinae</taxon>
    </lineage>
</organism>
<evidence type="ECO:0000313" key="5">
    <source>
        <dbReference type="EMBL" id="QBK88651.1"/>
    </source>
</evidence>
<accession>A0A481Z0G3</accession>
<keyword evidence="1" id="KW-0547">Nucleotide-binding</keyword>
<evidence type="ECO:0000256" key="2">
    <source>
        <dbReference type="ARBA" id="ARBA00022801"/>
    </source>
</evidence>
<dbReference type="Pfam" id="PF08706">
    <property type="entry name" value="D5_N"/>
    <property type="match status" value="1"/>
</dbReference>
<reference evidence="5" key="1">
    <citation type="journal article" date="2019" name="MBio">
        <title>Virus Genomes from Deep Sea Sediments Expand the Ocean Megavirome and Support Independent Origins of Viral Gigantism.</title>
        <authorList>
            <person name="Backstrom D."/>
            <person name="Yutin N."/>
            <person name="Jorgensen S.L."/>
            <person name="Dharamshi J."/>
            <person name="Homa F."/>
            <person name="Zaremba-Niedwiedzka K."/>
            <person name="Spang A."/>
            <person name="Wolf Y.I."/>
            <person name="Koonin E.V."/>
            <person name="Ettema T.J."/>
        </authorList>
    </citation>
    <scope>NUCLEOTIDE SEQUENCE</scope>
</reference>
<dbReference type="SMART" id="SM00885">
    <property type="entry name" value="D5_N"/>
    <property type="match status" value="1"/>
</dbReference>
<dbReference type="GO" id="GO:0004386">
    <property type="term" value="F:helicase activity"/>
    <property type="evidence" value="ECO:0007669"/>
    <property type="project" value="UniProtKB-KW"/>
</dbReference>